<proteinExistence type="predicted"/>
<feature type="compositionally biased region" description="Basic and acidic residues" evidence="1">
    <location>
        <begin position="47"/>
        <end position="56"/>
    </location>
</feature>
<dbReference type="EMBL" id="AP019368">
    <property type="protein sequence ID" value="BBH53639.1"/>
    <property type="molecule type" value="Genomic_DNA"/>
</dbReference>
<dbReference type="RefSeq" id="WP_130609904.1">
    <property type="nucleotide sequence ID" value="NZ_AP019368.1"/>
</dbReference>
<dbReference type="KEGG" id="sbf:JCM31447_20860"/>
<sequence length="186" mass="21849">MRRKIIYSIVFFIAFLNIIFIFSNLNADSGHENPSHEVKKVNGEEVYEPKSDEHALKKMTLPEAKKGEKKTEKKEIETKDPHGTMVNTQTNMEKSKEHSSESMKKEMSHPKDSMKEHETNKKEMSHPKDSMKEHETNKKEMNEKEMAKSTKLTNFEEEPFNIYRPKGYIWFAAVFVILLFVIFVFT</sequence>
<feature type="transmembrane region" description="Helical" evidence="2">
    <location>
        <begin position="5"/>
        <end position="25"/>
    </location>
</feature>
<feature type="transmembrane region" description="Helical" evidence="2">
    <location>
        <begin position="167"/>
        <end position="185"/>
    </location>
</feature>
<dbReference type="AlphaFoldDB" id="A0A4P2VPF4"/>
<evidence type="ECO:0000256" key="2">
    <source>
        <dbReference type="SAM" id="Phobius"/>
    </source>
</evidence>
<evidence type="ECO:0000313" key="4">
    <source>
        <dbReference type="Proteomes" id="UP000291236"/>
    </source>
</evidence>
<keyword evidence="2" id="KW-0472">Membrane</keyword>
<feature type="compositionally biased region" description="Basic and acidic residues" evidence="1">
    <location>
        <begin position="93"/>
        <end position="148"/>
    </location>
</feature>
<feature type="compositionally biased region" description="Basic and acidic residues" evidence="1">
    <location>
        <begin position="63"/>
        <end position="82"/>
    </location>
</feature>
<protein>
    <submittedName>
        <fullName evidence="3">Uncharacterized protein</fullName>
    </submittedName>
</protein>
<keyword evidence="4" id="KW-1185">Reference proteome</keyword>
<keyword evidence="2" id="KW-1133">Transmembrane helix</keyword>
<gene>
    <name evidence="3" type="ORF">JCM31447_20860</name>
</gene>
<evidence type="ECO:0000256" key="1">
    <source>
        <dbReference type="SAM" id="MobiDB-lite"/>
    </source>
</evidence>
<organism evidence="3 4">
    <name type="scientific">Fluviispira sanaruensis</name>
    <dbReference type="NCBI Taxonomy" id="2493639"/>
    <lineage>
        <taxon>Bacteria</taxon>
        <taxon>Pseudomonadati</taxon>
        <taxon>Bdellovibrionota</taxon>
        <taxon>Oligoflexia</taxon>
        <taxon>Silvanigrellales</taxon>
        <taxon>Silvanigrellaceae</taxon>
        <taxon>Fluviispira</taxon>
    </lineage>
</organism>
<evidence type="ECO:0000313" key="3">
    <source>
        <dbReference type="EMBL" id="BBH53639.1"/>
    </source>
</evidence>
<dbReference type="Proteomes" id="UP000291236">
    <property type="component" value="Chromosome"/>
</dbReference>
<keyword evidence="2" id="KW-0812">Transmembrane</keyword>
<feature type="region of interest" description="Disordered" evidence="1">
    <location>
        <begin position="47"/>
        <end position="149"/>
    </location>
</feature>
<name>A0A4P2VPF4_FLUSA</name>
<reference evidence="3 4" key="1">
    <citation type="submission" date="2018-12" db="EMBL/GenBank/DDBJ databases">
        <title>Rubrispira sanarue gen. nov., sp., nov., a member of the order Silvanigrellales, isolated from a brackish lake in Hamamatsu Japan.</title>
        <authorList>
            <person name="Maejima Y."/>
            <person name="Iino T."/>
            <person name="Muraguchi Y."/>
            <person name="Fukuda K."/>
            <person name="Nojiri H."/>
            <person name="Ohkuma M."/>
            <person name="Moriuchi R."/>
            <person name="Dohra H."/>
            <person name="Kimbara K."/>
            <person name="Shintani M."/>
        </authorList>
    </citation>
    <scope>NUCLEOTIDE SEQUENCE [LARGE SCALE GENOMIC DNA]</scope>
    <source>
        <strain evidence="3 4">RF1110005</strain>
    </source>
</reference>
<accession>A0A4P2VPF4</accession>